<evidence type="ECO:0000256" key="2">
    <source>
        <dbReference type="ARBA" id="ARBA00023015"/>
    </source>
</evidence>
<dbReference type="PRINTS" id="PR00404">
    <property type="entry name" value="MADSDOMAIN"/>
</dbReference>
<dbReference type="EMBL" id="SBHS01000197">
    <property type="protein sequence ID" value="TWU70334.1"/>
    <property type="molecule type" value="Genomic_DNA"/>
</dbReference>
<accession>A0A5C6FYX6</accession>
<dbReference type="AlphaFoldDB" id="A0A5C6FYX6"/>
<evidence type="ECO:0000313" key="7">
    <source>
        <dbReference type="EMBL" id="TWU70334.1"/>
    </source>
</evidence>
<evidence type="ECO:0000256" key="4">
    <source>
        <dbReference type="ARBA" id="ARBA00023163"/>
    </source>
</evidence>
<comment type="subcellular location">
    <subcellularLocation>
        <location evidence="1">Nucleus</location>
    </subcellularLocation>
</comment>
<protein>
    <recommendedName>
        <fullName evidence="6">MADS-box domain-containing protein</fullName>
    </recommendedName>
</protein>
<dbReference type="InterPro" id="IPR050142">
    <property type="entry name" value="MADS-box/MEF2_TF"/>
</dbReference>
<dbReference type="Proteomes" id="UP000317257">
    <property type="component" value="Unassembled WGS sequence"/>
</dbReference>
<comment type="caution">
    <text evidence="7">The sequence shown here is derived from an EMBL/GenBank/DDBJ whole genome shotgun (WGS) entry which is preliminary data.</text>
</comment>
<dbReference type="GO" id="GO:0046983">
    <property type="term" value="F:protein dimerization activity"/>
    <property type="evidence" value="ECO:0007669"/>
    <property type="project" value="InterPro"/>
</dbReference>
<gene>
    <name evidence="7" type="ORF">ED733_000029</name>
</gene>
<evidence type="ECO:0000259" key="6">
    <source>
        <dbReference type="PROSITE" id="PS50066"/>
    </source>
</evidence>
<keyword evidence="4" id="KW-0804">Transcription</keyword>
<dbReference type="GO" id="GO:0003677">
    <property type="term" value="F:DNA binding"/>
    <property type="evidence" value="ECO:0007669"/>
    <property type="project" value="UniProtKB-KW"/>
</dbReference>
<dbReference type="GO" id="GO:0005634">
    <property type="term" value="C:nucleus"/>
    <property type="evidence" value="ECO:0007669"/>
    <property type="project" value="UniProtKB-SubCell"/>
</dbReference>
<dbReference type="SMART" id="SM00432">
    <property type="entry name" value="MADS"/>
    <property type="match status" value="1"/>
</dbReference>
<organism evidence="7 8">
    <name type="scientific">Metarhizium rileyi (strain RCEF 4871)</name>
    <name type="common">Nomuraea rileyi</name>
    <dbReference type="NCBI Taxonomy" id="1649241"/>
    <lineage>
        <taxon>Eukaryota</taxon>
        <taxon>Fungi</taxon>
        <taxon>Dikarya</taxon>
        <taxon>Ascomycota</taxon>
        <taxon>Pezizomycotina</taxon>
        <taxon>Sordariomycetes</taxon>
        <taxon>Hypocreomycetidae</taxon>
        <taxon>Hypocreales</taxon>
        <taxon>Clavicipitaceae</taxon>
        <taxon>Metarhizium</taxon>
    </lineage>
</organism>
<keyword evidence="3" id="KW-0238">DNA-binding</keyword>
<dbReference type="InterPro" id="IPR002100">
    <property type="entry name" value="TF_MADSbox"/>
</dbReference>
<evidence type="ECO:0000256" key="5">
    <source>
        <dbReference type="ARBA" id="ARBA00023242"/>
    </source>
</evidence>
<keyword evidence="2" id="KW-0805">Transcription regulation</keyword>
<evidence type="ECO:0000256" key="3">
    <source>
        <dbReference type="ARBA" id="ARBA00023125"/>
    </source>
</evidence>
<dbReference type="CDD" id="cd00120">
    <property type="entry name" value="MADS"/>
    <property type="match status" value="1"/>
</dbReference>
<proteinExistence type="predicted"/>
<dbReference type="InterPro" id="IPR036879">
    <property type="entry name" value="TF_MADSbox_sf"/>
</dbReference>
<reference evidence="8" key="1">
    <citation type="submission" date="2018-12" db="EMBL/GenBank/DDBJ databases">
        <title>The complete genome of Metarhizium rileyi, a key fungal pathogen of Lepidoptera.</title>
        <authorList>
            <person name="Binneck E."/>
            <person name="Lastra C.C.L."/>
            <person name="Sosa-Gomez D.R."/>
        </authorList>
    </citation>
    <scope>NUCLEOTIDE SEQUENCE [LARGE SCALE GENOMIC DNA]</scope>
    <source>
        <strain evidence="8">Cep018-CH2</strain>
    </source>
</reference>
<dbReference type="SUPFAM" id="SSF55455">
    <property type="entry name" value="SRF-like"/>
    <property type="match status" value="1"/>
</dbReference>
<keyword evidence="5" id="KW-0539">Nucleus</keyword>
<sequence>MGRRKIEIKKVENLRNRNATFKKRRQGILKKAHELAVLTDTKVTLSIKNGDALENHVFNEQLQSLPTSAIAVGGSTTPAPTAEAVDSPPLDDDVIEDVVVARPPPEPSPHWHLDSADASFGCDQIIDSILDPLALSATNQLGMYNPGFNNFNASRTALEIFSHPLLSDSPNESFLGVETHDDCNWLMPLLEINPGFASPVMA</sequence>
<dbReference type="PROSITE" id="PS50066">
    <property type="entry name" value="MADS_BOX_2"/>
    <property type="match status" value="1"/>
</dbReference>
<dbReference type="Pfam" id="PF00319">
    <property type="entry name" value="SRF-TF"/>
    <property type="match status" value="1"/>
</dbReference>
<evidence type="ECO:0000313" key="8">
    <source>
        <dbReference type="Proteomes" id="UP000317257"/>
    </source>
</evidence>
<dbReference type="GO" id="GO:0045944">
    <property type="term" value="P:positive regulation of transcription by RNA polymerase II"/>
    <property type="evidence" value="ECO:0007669"/>
    <property type="project" value="UniProtKB-ARBA"/>
</dbReference>
<name>A0A5C6FYX6_METRR</name>
<dbReference type="PANTHER" id="PTHR48019">
    <property type="entry name" value="SERUM RESPONSE FACTOR HOMOLOG"/>
    <property type="match status" value="1"/>
</dbReference>
<dbReference type="Gene3D" id="3.40.1810.10">
    <property type="entry name" value="Transcription factor, MADS-box"/>
    <property type="match status" value="1"/>
</dbReference>
<evidence type="ECO:0000256" key="1">
    <source>
        <dbReference type="ARBA" id="ARBA00004123"/>
    </source>
</evidence>
<feature type="domain" description="MADS-box" evidence="6">
    <location>
        <begin position="1"/>
        <end position="47"/>
    </location>
</feature>